<name>A0A840AQU9_9HYPH</name>
<reference evidence="1 2" key="1">
    <citation type="submission" date="2020-08" db="EMBL/GenBank/DDBJ databases">
        <title>Genomic Encyclopedia of Type Strains, Phase IV (KMG-IV): sequencing the most valuable type-strain genomes for metagenomic binning, comparative biology and taxonomic classification.</title>
        <authorList>
            <person name="Goeker M."/>
        </authorList>
    </citation>
    <scope>NUCLEOTIDE SEQUENCE [LARGE SCALE GENOMIC DNA]</scope>
    <source>
        <strain evidence="1 2">DSM 25966</strain>
    </source>
</reference>
<dbReference type="InterPro" id="IPR021251">
    <property type="entry name" value="DUF2793"/>
</dbReference>
<protein>
    <recommendedName>
        <fullName evidence="3">DUF2793 domain-containing protein</fullName>
    </recommendedName>
</protein>
<dbReference type="Pfam" id="PF10983">
    <property type="entry name" value="DUF2793"/>
    <property type="match status" value="1"/>
</dbReference>
<comment type="caution">
    <text evidence="1">The sequence shown here is derived from an EMBL/GenBank/DDBJ whole genome shotgun (WGS) entry which is preliminary data.</text>
</comment>
<dbReference type="EMBL" id="JACIDS010000002">
    <property type="protein sequence ID" value="MBB3930746.1"/>
    <property type="molecule type" value="Genomic_DNA"/>
</dbReference>
<evidence type="ECO:0008006" key="3">
    <source>
        <dbReference type="Google" id="ProtNLM"/>
    </source>
</evidence>
<proteinExistence type="predicted"/>
<keyword evidence="2" id="KW-1185">Reference proteome</keyword>
<dbReference type="AlphaFoldDB" id="A0A840AQU9"/>
<dbReference type="RefSeq" id="WP_183398371.1">
    <property type="nucleotide sequence ID" value="NZ_JACIDS010000002.1"/>
</dbReference>
<sequence length="114" mass="11863">MADPLETTQLALPYIAAAQAQKHVTHNAALKMLDGIVQLAVEASAATAPPGAPAEGARYLLGASPTGVWSGQGGKLAVYADGAWWFATPRTGWLAYDRGTDQLLVLKASGWTTV</sequence>
<accession>A0A840AQU9</accession>
<evidence type="ECO:0000313" key="2">
    <source>
        <dbReference type="Proteomes" id="UP000553963"/>
    </source>
</evidence>
<evidence type="ECO:0000313" key="1">
    <source>
        <dbReference type="EMBL" id="MBB3930746.1"/>
    </source>
</evidence>
<gene>
    <name evidence="1" type="ORF">GGR25_001785</name>
</gene>
<organism evidence="1 2">
    <name type="scientific">Kaistia hirudinis</name>
    <dbReference type="NCBI Taxonomy" id="1293440"/>
    <lineage>
        <taxon>Bacteria</taxon>
        <taxon>Pseudomonadati</taxon>
        <taxon>Pseudomonadota</taxon>
        <taxon>Alphaproteobacteria</taxon>
        <taxon>Hyphomicrobiales</taxon>
        <taxon>Kaistiaceae</taxon>
        <taxon>Kaistia</taxon>
    </lineage>
</organism>
<dbReference type="Proteomes" id="UP000553963">
    <property type="component" value="Unassembled WGS sequence"/>
</dbReference>